<dbReference type="Proteomes" id="UP000616839">
    <property type="component" value="Unassembled WGS sequence"/>
</dbReference>
<dbReference type="Pfam" id="PF00899">
    <property type="entry name" value="ThiF"/>
    <property type="match status" value="1"/>
</dbReference>
<keyword evidence="2" id="KW-0548">Nucleotidyltransferase</keyword>
<comment type="caution">
    <text evidence="2">The sequence shown here is derived from an EMBL/GenBank/DDBJ whole genome shotgun (WGS) entry which is preliminary data.</text>
</comment>
<dbReference type="Gene3D" id="3.40.50.720">
    <property type="entry name" value="NAD(P)-binding Rossmann-like Domain"/>
    <property type="match status" value="1"/>
</dbReference>
<sequence>MSHATFLIPRDALSRIAGAEASGGELRFRHVTADDFYVVTRVEVASGLRLPVDIPKSYQRLAWGDDDLIGQWLRTPERGVNHNHWYLLRRPGASMPYDAFRELVPGARDPGANVGFLITHEPDLPEEHVEAGIPEFAAWFLTRDEVRPAHVAIEPSTLGIQQLDGAWPIQSLASHSALIVGCGSIGSAAANALAAYGVGHLNLVDPDRLLWDNLIRHTLGPEHVGRHKVDGLKTQLGQRWPATTVTPHPLDVVDDAHRIRPMIKDIDIVVCAADGIAPRRVVSHLSRRARKTAILACVLDHGRIGEIIRLRPSPRFGCLLCLRANLAQQGAMDAEADQELDYGTGQVHQPMTATPPDLHLVGTLAAKTAVATLLETHHGDDTQRFPGEHAILGLHPTGDLAAPFDMRQAGDIRWSTLPSPRPHCPTCSAA</sequence>
<protein>
    <submittedName>
        <fullName evidence="2">ThiF family adenylyltransferase</fullName>
    </submittedName>
</protein>
<reference evidence="2" key="1">
    <citation type="submission" date="2020-09" db="EMBL/GenBank/DDBJ databases">
        <title>Nocardioides sp. strain MJB4 16S ribosomal RNA gene Genome sequencing and assembly.</title>
        <authorList>
            <person name="Kim I."/>
        </authorList>
    </citation>
    <scope>NUCLEOTIDE SEQUENCE</scope>
    <source>
        <strain evidence="2">MJB4</strain>
    </source>
</reference>
<evidence type="ECO:0000313" key="2">
    <source>
        <dbReference type="EMBL" id="MBD8870610.1"/>
    </source>
</evidence>
<dbReference type="RefSeq" id="WP_192143891.1">
    <property type="nucleotide sequence ID" value="NZ_JACYXZ010000003.1"/>
</dbReference>
<dbReference type="InterPro" id="IPR045886">
    <property type="entry name" value="ThiF/MoeB/HesA"/>
</dbReference>
<dbReference type="SUPFAM" id="SSF69572">
    <property type="entry name" value="Activating enzymes of the ubiquitin-like proteins"/>
    <property type="match status" value="1"/>
</dbReference>
<accession>A0A927KAF6</accession>
<feature type="domain" description="THIF-type NAD/FAD binding fold" evidence="1">
    <location>
        <begin position="170"/>
        <end position="376"/>
    </location>
</feature>
<dbReference type="GO" id="GO:0016779">
    <property type="term" value="F:nucleotidyltransferase activity"/>
    <property type="evidence" value="ECO:0007669"/>
    <property type="project" value="UniProtKB-KW"/>
</dbReference>
<dbReference type="GO" id="GO:0061503">
    <property type="term" value="F:tRNA threonylcarbamoyladenosine dehydratase"/>
    <property type="evidence" value="ECO:0007669"/>
    <property type="project" value="TreeGrafter"/>
</dbReference>
<dbReference type="AlphaFoldDB" id="A0A927KAF6"/>
<keyword evidence="3" id="KW-1185">Reference proteome</keyword>
<gene>
    <name evidence="2" type="ORF">IE331_13320</name>
</gene>
<dbReference type="EMBL" id="JACYXZ010000003">
    <property type="protein sequence ID" value="MBD8870610.1"/>
    <property type="molecule type" value="Genomic_DNA"/>
</dbReference>
<dbReference type="PANTHER" id="PTHR43267:SF1">
    <property type="entry name" value="TRNA THREONYLCARBAMOYLADENOSINE DEHYDRATASE"/>
    <property type="match status" value="1"/>
</dbReference>
<dbReference type="InterPro" id="IPR000594">
    <property type="entry name" value="ThiF_NAD_FAD-bd"/>
</dbReference>
<dbReference type="InterPro" id="IPR035985">
    <property type="entry name" value="Ubiquitin-activating_enz"/>
</dbReference>
<keyword evidence="2" id="KW-0808">Transferase</keyword>
<evidence type="ECO:0000259" key="1">
    <source>
        <dbReference type="Pfam" id="PF00899"/>
    </source>
</evidence>
<dbReference type="PANTHER" id="PTHR43267">
    <property type="entry name" value="TRNA THREONYLCARBAMOYLADENOSINE DEHYDRATASE"/>
    <property type="match status" value="1"/>
</dbReference>
<name>A0A927KAF6_9ACTN</name>
<organism evidence="2 3">
    <name type="scientific">Nocardioides donggukensis</name>
    <dbReference type="NCBI Taxonomy" id="2774019"/>
    <lineage>
        <taxon>Bacteria</taxon>
        <taxon>Bacillati</taxon>
        <taxon>Actinomycetota</taxon>
        <taxon>Actinomycetes</taxon>
        <taxon>Propionibacteriales</taxon>
        <taxon>Nocardioidaceae</taxon>
        <taxon>Nocardioides</taxon>
    </lineage>
</organism>
<dbReference type="GO" id="GO:0008641">
    <property type="term" value="F:ubiquitin-like modifier activating enzyme activity"/>
    <property type="evidence" value="ECO:0007669"/>
    <property type="project" value="InterPro"/>
</dbReference>
<proteinExistence type="predicted"/>
<evidence type="ECO:0000313" key="3">
    <source>
        <dbReference type="Proteomes" id="UP000616839"/>
    </source>
</evidence>
<dbReference type="GO" id="GO:0061504">
    <property type="term" value="P:cyclic threonylcarbamoyladenosine biosynthetic process"/>
    <property type="evidence" value="ECO:0007669"/>
    <property type="project" value="TreeGrafter"/>
</dbReference>